<keyword evidence="2" id="KW-0808">Transferase</keyword>
<dbReference type="CDD" id="cd08993">
    <property type="entry name" value="GH130"/>
    <property type="match status" value="1"/>
</dbReference>
<evidence type="ECO:0000313" key="5">
    <source>
        <dbReference type="Proteomes" id="UP000346198"/>
    </source>
</evidence>
<dbReference type="InterPro" id="IPR023296">
    <property type="entry name" value="Glyco_hydro_beta-prop_sf"/>
</dbReference>
<reference evidence="4 5" key="1">
    <citation type="submission" date="2019-04" db="EMBL/GenBank/DDBJ databases">
        <authorList>
            <person name="Van Vliet M D."/>
        </authorList>
    </citation>
    <scope>NUCLEOTIDE SEQUENCE [LARGE SCALE GENOMIC DNA]</scope>
    <source>
        <strain evidence="4 5">F21</strain>
    </source>
</reference>
<dbReference type="PIRSF" id="PIRSF016202">
    <property type="entry name" value="PH1107"/>
    <property type="match status" value="1"/>
</dbReference>
<dbReference type="InterPro" id="IPR007184">
    <property type="entry name" value="Mannoside_phosphorylase"/>
</dbReference>
<gene>
    <name evidence="4" type="ORF">SCARR_01576</name>
</gene>
<accession>A0A6C2UJ98</accession>
<evidence type="ECO:0000313" key="4">
    <source>
        <dbReference type="EMBL" id="VGO19517.1"/>
    </source>
</evidence>
<dbReference type="Gene3D" id="2.115.10.20">
    <property type="entry name" value="Glycosyl hydrolase domain, family 43"/>
    <property type="match status" value="1"/>
</dbReference>
<name>A0A6C2UJ98_9BACT</name>
<keyword evidence="5" id="KW-1185">Reference proteome</keyword>
<dbReference type="Pfam" id="PF04041">
    <property type="entry name" value="Glyco_hydro_130"/>
    <property type="match status" value="1"/>
</dbReference>
<dbReference type="EMBL" id="CAAHFH010000001">
    <property type="protein sequence ID" value="VGO19517.1"/>
    <property type="molecule type" value="Genomic_DNA"/>
</dbReference>
<dbReference type="SUPFAM" id="SSF75005">
    <property type="entry name" value="Arabinanase/levansucrase/invertase"/>
    <property type="match status" value="1"/>
</dbReference>
<dbReference type="PANTHER" id="PTHR34106">
    <property type="entry name" value="GLYCOSIDASE"/>
    <property type="match status" value="1"/>
</dbReference>
<dbReference type="AlphaFoldDB" id="A0A6C2UJ98"/>
<protein>
    <submittedName>
        <fullName evidence="4">Beta-1,4-mannooligosaccharide phosphorylase</fullName>
    </submittedName>
</protein>
<organism evidence="4 5">
    <name type="scientific">Pontiella sulfatireligans</name>
    <dbReference type="NCBI Taxonomy" id="2750658"/>
    <lineage>
        <taxon>Bacteria</taxon>
        <taxon>Pseudomonadati</taxon>
        <taxon>Kiritimatiellota</taxon>
        <taxon>Kiritimatiellia</taxon>
        <taxon>Kiritimatiellales</taxon>
        <taxon>Pontiellaceae</taxon>
        <taxon>Pontiella</taxon>
    </lineage>
</organism>
<dbReference type="GO" id="GO:0016757">
    <property type="term" value="F:glycosyltransferase activity"/>
    <property type="evidence" value="ECO:0007669"/>
    <property type="project" value="UniProtKB-KW"/>
</dbReference>
<dbReference type="Proteomes" id="UP000346198">
    <property type="component" value="Unassembled WGS sequence"/>
</dbReference>
<sequence length="360" mass="40329">MSKESTLEQPVIDFTEIETITNQGTAPKITGPVVANMPWQDRPEDSNDVMWRFDQNPIMGPREIPCALGVYNSGLLPYEGGFIGVFRVDHMDTVPFLHLGYSKDAVNWDVEHEPIPFVREDGTPSIIQWAYDPRLVEIEGVYYISWCNSLDGHGPTIGLAATTDFKNFTQLENAFLPFNRNGVLFPKKFDGRFAMFSRPSDNGHTPFGDIFLSYSPDMKYWGEHRWVMGADFKHGWWQGVKIGAGSIPIETSEGWLSFYHGVTSTCNGNIYSVGASLHDLKDPTIVLKRSYTALLAPEMDYEVSGRVPNVVFPCAALADAETGRIAVYYGAADTHMGIAFTTIDDVMEYLNNEKPREHCS</sequence>
<evidence type="ECO:0000256" key="2">
    <source>
        <dbReference type="ARBA" id="ARBA00022679"/>
    </source>
</evidence>
<evidence type="ECO:0000256" key="3">
    <source>
        <dbReference type="ARBA" id="ARBA00024356"/>
    </source>
</evidence>
<comment type="similarity">
    <text evidence="3">Belongs to the glycosyl hydrolase 130 family.</text>
</comment>
<keyword evidence="1" id="KW-0328">Glycosyltransferase</keyword>
<dbReference type="PANTHER" id="PTHR34106:SF1">
    <property type="entry name" value="1,4-BETA-MANNOSYL-N-ACETYLGLUCOSAMINE PHOSPHORYLASE"/>
    <property type="match status" value="1"/>
</dbReference>
<proteinExistence type="inferred from homology"/>
<evidence type="ECO:0000256" key="1">
    <source>
        <dbReference type="ARBA" id="ARBA00022676"/>
    </source>
</evidence>